<dbReference type="AlphaFoldDB" id="A0AAW1JUN8"/>
<dbReference type="Proteomes" id="UP001458880">
    <property type="component" value="Unassembled WGS sequence"/>
</dbReference>
<proteinExistence type="predicted"/>
<reference evidence="1 2" key="1">
    <citation type="journal article" date="2024" name="BMC Genomics">
        <title>De novo assembly and annotation of Popillia japonica's genome with initial clues to its potential as an invasive pest.</title>
        <authorList>
            <person name="Cucini C."/>
            <person name="Boschi S."/>
            <person name="Funari R."/>
            <person name="Cardaioli E."/>
            <person name="Iannotti N."/>
            <person name="Marturano G."/>
            <person name="Paoli F."/>
            <person name="Bruttini M."/>
            <person name="Carapelli A."/>
            <person name="Frati F."/>
            <person name="Nardi F."/>
        </authorList>
    </citation>
    <scope>NUCLEOTIDE SEQUENCE [LARGE SCALE GENOMIC DNA]</scope>
    <source>
        <strain evidence="1">DMR45628</strain>
    </source>
</reference>
<sequence>MRSRRKNLKVKFDNIKKTTKKKFANEKQEIFKTGGGSCSSVEITSTDLAIKDILTVGITGLSNLYDSDSLTVCQNNESNNTDEIHNLYTSDDLTNDCRIKINALSVVKMELIKLQQQNQILDLKLKQEEHDLKISHMKETHALKMQLLKLEIAKLKGLSE</sequence>
<keyword evidence="2" id="KW-1185">Reference proteome</keyword>
<name>A0AAW1JUN8_POPJA</name>
<organism evidence="1 2">
    <name type="scientific">Popillia japonica</name>
    <name type="common">Japanese beetle</name>
    <dbReference type="NCBI Taxonomy" id="7064"/>
    <lineage>
        <taxon>Eukaryota</taxon>
        <taxon>Metazoa</taxon>
        <taxon>Ecdysozoa</taxon>
        <taxon>Arthropoda</taxon>
        <taxon>Hexapoda</taxon>
        <taxon>Insecta</taxon>
        <taxon>Pterygota</taxon>
        <taxon>Neoptera</taxon>
        <taxon>Endopterygota</taxon>
        <taxon>Coleoptera</taxon>
        <taxon>Polyphaga</taxon>
        <taxon>Scarabaeiformia</taxon>
        <taxon>Scarabaeidae</taxon>
        <taxon>Rutelinae</taxon>
        <taxon>Popillia</taxon>
    </lineage>
</organism>
<evidence type="ECO:0000313" key="1">
    <source>
        <dbReference type="EMBL" id="KAK9707658.1"/>
    </source>
</evidence>
<accession>A0AAW1JUN8</accession>
<comment type="caution">
    <text evidence="1">The sequence shown here is derived from an EMBL/GenBank/DDBJ whole genome shotgun (WGS) entry which is preliminary data.</text>
</comment>
<dbReference type="EMBL" id="JASPKY010000345">
    <property type="protein sequence ID" value="KAK9707658.1"/>
    <property type="molecule type" value="Genomic_DNA"/>
</dbReference>
<gene>
    <name evidence="1" type="ORF">QE152_g27697</name>
</gene>
<evidence type="ECO:0000313" key="2">
    <source>
        <dbReference type="Proteomes" id="UP001458880"/>
    </source>
</evidence>
<protein>
    <submittedName>
        <fullName evidence="1">Uncharacterized protein</fullName>
    </submittedName>
</protein>